<gene>
    <name evidence="2" type="ORF">TRIREDRAFT_80282</name>
</gene>
<sequence>MTAHVSAPRYSADDFDTASIRSAAPSYGTFEPPHRSQSLTVETVSEVPSYHSRITYSEASPAYTPAAPTSTATTTTTTATSSSSSTAAASTPRQIFSAASSSLTGRQPVGLPPLPPLASPRVLNDHSFRIPTWSAGSAPAARHYRKVAERRVIDGRFQAAAEVVGMRDTTITRQSDNGEGHVVRPLEDPYLVGEQAAAEARQQRIAREVGESMLREEDKQWDWMLAQMKTWEERERNWTRFRQEATNSRRKTLFRRIGGRLL</sequence>
<organism evidence="3">
    <name type="scientific">Hypocrea jecorina (strain QM6a)</name>
    <name type="common">Trichoderma reesei</name>
    <dbReference type="NCBI Taxonomy" id="431241"/>
    <lineage>
        <taxon>Eukaryota</taxon>
        <taxon>Fungi</taxon>
        <taxon>Dikarya</taxon>
        <taxon>Ascomycota</taxon>
        <taxon>Pezizomycotina</taxon>
        <taxon>Sordariomycetes</taxon>
        <taxon>Hypocreomycetidae</taxon>
        <taxon>Hypocreales</taxon>
        <taxon>Hypocreaceae</taxon>
        <taxon>Trichoderma</taxon>
    </lineage>
</organism>
<dbReference type="Proteomes" id="UP000008984">
    <property type="component" value="Unassembled WGS sequence"/>
</dbReference>
<dbReference type="OrthoDB" id="4203030at2759"/>
<dbReference type="AlphaFoldDB" id="G0RQ78"/>
<dbReference type="VEuPathDB" id="FungiDB:TRIREDRAFT_80282"/>
<reference evidence="2 3" key="1">
    <citation type="journal article" date="2008" name="Nat. Biotechnol.">
        <title>Genome sequencing and analysis of the biomass-degrading fungus Trichoderma reesei (syn. Hypocrea jecorina).</title>
        <authorList>
            <person name="Martinez D."/>
            <person name="Berka R.M."/>
            <person name="Henrissat B."/>
            <person name="Saloheimo M."/>
            <person name="Arvas M."/>
            <person name="Baker S.E."/>
            <person name="Chapman J."/>
            <person name="Chertkov O."/>
            <person name="Coutinho P.M."/>
            <person name="Cullen D."/>
            <person name="Danchin E.G."/>
            <person name="Grigoriev I.V."/>
            <person name="Harris P."/>
            <person name="Jackson M."/>
            <person name="Kubicek C.P."/>
            <person name="Han C.S."/>
            <person name="Ho I."/>
            <person name="Larrondo L.F."/>
            <person name="de Leon A.L."/>
            <person name="Magnuson J.K."/>
            <person name="Merino S."/>
            <person name="Misra M."/>
            <person name="Nelson B."/>
            <person name="Putnam N."/>
            <person name="Robbertse B."/>
            <person name="Salamov A.A."/>
            <person name="Schmoll M."/>
            <person name="Terry A."/>
            <person name="Thayer N."/>
            <person name="Westerholm-Parvinen A."/>
            <person name="Schoch C.L."/>
            <person name="Yao J."/>
            <person name="Barabote R."/>
            <person name="Nelson M.A."/>
            <person name="Detter C."/>
            <person name="Bruce D."/>
            <person name="Kuske C.R."/>
            <person name="Xie G."/>
            <person name="Richardson P."/>
            <person name="Rokhsar D.S."/>
            <person name="Lucas S.M."/>
            <person name="Rubin E.M."/>
            <person name="Dunn-Coleman N."/>
            <person name="Ward M."/>
            <person name="Brettin T.S."/>
        </authorList>
    </citation>
    <scope>NUCLEOTIDE SEQUENCE [LARGE SCALE GENOMIC DNA]</scope>
    <source>
        <strain evidence="2 3">QM6a</strain>
    </source>
</reference>
<dbReference type="GeneID" id="18489153"/>
<dbReference type="KEGG" id="tre:TRIREDRAFT_80282"/>
<accession>G0RQ78</accession>
<evidence type="ECO:0000313" key="2">
    <source>
        <dbReference type="EMBL" id="EGR46692.1"/>
    </source>
</evidence>
<keyword evidence="3" id="KW-1185">Reference proteome</keyword>
<feature type="region of interest" description="Disordered" evidence="1">
    <location>
        <begin position="61"/>
        <end position="92"/>
    </location>
</feature>
<dbReference type="HOGENOM" id="CLU_075611_0_0_1"/>
<proteinExistence type="predicted"/>
<evidence type="ECO:0000256" key="1">
    <source>
        <dbReference type="SAM" id="MobiDB-lite"/>
    </source>
</evidence>
<dbReference type="EMBL" id="GL985072">
    <property type="protein sequence ID" value="EGR46692.1"/>
    <property type="molecule type" value="Genomic_DNA"/>
</dbReference>
<dbReference type="eggNOG" id="ENOG502SVSE">
    <property type="taxonomic scope" value="Eukaryota"/>
</dbReference>
<dbReference type="RefSeq" id="XP_006967567.1">
    <property type="nucleotide sequence ID" value="XM_006967505.1"/>
</dbReference>
<protein>
    <submittedName>
        <fullName evidence="2">Predicted protein</fullName>
    </submittedName>
</protein>
<name>G0RQ78_HYPJQ</name>
<evidence type="ECO:0000313" key="3">
    <source>
        <dbReference type="Proteomes" id="UP000008984"/>
    </source>
</evidence>